<dbReference type="SMART" id="SM00256">
    <property type="entry name" value="FBOX"/>
    <property type="match status" value="1"/>
</dbReference>
<protein>
    <recommendedName>
        <fullName evidence="1">F-box domain-containing protein</fullName>
    </recommendedName>
</protein>
<evidence type="ECO:0000259" key="1">
    <source>
        <dbReference type="SMART" id="SM00256"/>
    </source>
</evidence>
<organism evidence="2 3">
    <name type="scientific">Trametes cubensis</name>
    <dbReference type="NCBI Taxonomy" id="1111947"/>
    <lineage>
        <taxon>Eukaryota</taxon>
        <taxon>Fungi</taxon>
        <taxon>Dikarya</taxon>
        <taxon>Basidiomycota</taxon>
        <taxon>Agaricomycotina</taxon>
        <taxon>Agaricomycetes</taxon>
        <taxon>Polyporales</taxon>
        <taxon>Polyporaceae</taxon>
        <taxon>Trametes</taxon>
    </lineage>
</organism>
<accession>A0AAD7U455</accession>
<feature type="domain" description="F-box" evidence="1">
    <location>
        <begin position="32"/>
        <end position="72"/>
    </location>
</feature>
<evidence type="ECO:0000313" key="2">
    <source>
        <dbReference type="EMBL" id="KAJ8502314.1"/>
    </source>
</evidence>
<comment type="caution">
    <text evidence="2">The sequence shown here is derived from an EMBL/GenBank/DDBJ whole genome shotgun (WGS) entry which is preliminary data.</text>
</comment>
<name>A0AAD7U455_9APHY</name>
<keyword evidence="3" id="KW-1185">Reference proteome</keyword>
<evidence type="ECO:0000313" key="3">
    <source>
        <dbReference type="Proteomes" id="UP001215151"/>
    </source>
</evidence>
<gene>
    <name evidence="2" type="ORF">ONZ51_g68</name>
</gene>
<dbReference type="AlphaFoldDB" id="A0AAD7U455"/>
<dbReference type="Proteomes" id="UP001215151">
    <property type="component" value="Unassembled WGS sequence"/>
</dbReference>
<proteinExistence type="predicted"/>
<dbReference type="CDD" id="cd09917">
    <property type="entry name" value="F-box_SF"/>
    <property type="match status" value="1"/>
</dbReference>
<dbReference type="InterPro" id="IPR001810">
    <property type="entry name" value="F-box_dom"/>
</dbReference>
<reference evidence="2" key="1">
    <citation type="submission" date="2022-11" db="EMBL/GenBank/DDBJ databases">
        <title>Genome Sequence of Cubamyces cubensis.</title>
        <authorList>
            <person name="Buettner E."/>
        </authorList>
    </citation>
    <scope>NUCLEOTIDE SEQUENCE</scope>
    <source>
        <strain evidence="2">MPL-01</strain>
    </source>
</reference>
<dbReference type="InterPro" id="IPR036047">
    <property type="entry name" value="F-box-like_dom_sf"/>
</dbReference>
<dbReference type="EMBL" id="JAPEVG010000001">
    <property type="protein sequence ID" value="KAJ8502314.1"/>
    <property type="molecule type" value="Genomic_DNA"/>
</dbReference>
<dbReference type="Gene3D" id="1.20.1280.50">
    <property type="match status" value="1"/>
</dbReference>
<dbReference type="SUPFAM" id="SSF81383">
    <property type="entry name" value="F-box domain"/>
    <property type="match status" value="1"/>
</dbReference>
<dbReference type="Pfam" id="PF12937">
    <property type="entry name" value="F-box-like"/>
    <property type="match status" value="1"/>
</dbReference>
<sequence>MYATPQDNERIGHLTQGLDRVGLTDAQSCLVLPIDICDTIFEFAPKPTLLACSCVSRAWREAARPHLFRALKILRDGPGSYDDFLQFLDENADIARYIRDLTLGYAAPPYPETSKNFVPVDTRPVVRRRFLVTLVEKLPRLEELRLSGILLDGPDPSHTAVTLPLATSTSEGARCTAPAIADGSKLGSFRLKWFLIVDCRSVGSNACYIPTLVDILSAVPADTVQMRDVYISFSLRHSLGQIKSIPEGQLDVCALFMDANPFRAERQIRYLYDALRRAFAPRCLRRLRLDYMDRTSNSGLRSLGEIIRRAGGDALRDLELPFVIDGPVGLSEDTQEHWSVLHLDECRNLEALKISLRLDKHGPVPRVPYSAVCNAILAHISPTLRRLTITLLLVYGDEQIGCSQTVCLGALDDVLEGRFPGLEVVQLEMQVREAMLPECMKEALEVMPKIKARGILKVTQWRFV</sequence>